<comment type="subunit">
    <text evidence="5">A double ring-shaped homohexamer of HslV is capped on each side by a ring-shaped HslU homohexamer. The assembly of the HslU/HslV complex is dependent on binding of ATP.</text>
</comment>
<evidence type="ECO:0000259" key="6">
    <source>
        <dbReference type="SMART" id="SM00382"/>
    </source>
</evidence>
<dbReference type="CDD" id="cd19498">
    <property type="entry name" value="RecA-like_HslU"/>
    <property type="match status" value="1"/>
</dbReference>
<sequence length="436" mass="47888">MTNFSPREIVSELDRYIIGQHDAKRAVAIALRNRWRRHQLEPDLRDEVMPKNILMIGPTGVGKTEISRRLAKLAGAPFVKVEATKFTEVGYVGRDVEQIVRDLVEVGIGLVREKKRAEVTAKAHANAEERVLDALVGATASPATRDSFRRKLRGNELDDKDIEIDVADTGGGLPGGFEIPGMPGANIGVLNLSEMFGKAMGGRTKKVKTTVKDSYKILIDDESDKLLDNEQIQREAIRSAENDGIVFIDEIDKIAARDGGMGAGVSREGVQRDLLPLVEGTTVATKYGPVKTDHILFIASGAFHVSKPSDLLPELQGRLPIRVELRALTKEDFRRILTETEASLIRQYKALMATESVELDFTEDGIDALADVAVQLNASVENIGARRLQTVMERVLDEISFEAPDKGGNKLLIDADYVKKHVGALAANTDLSRYIL</sequence>
<protein>
    <recommendedName>
        <fullName evidence="5">ATP-dependent protease ATPase subunit HslU</fullName>
    </recommendedName>
    <alternativeName>
        <fullName evidence="5">Unfoldase HslU</fullName>
    </alternativeName>
</protein>
<dbReference type="Pfam" id="PF00004">
    <property type="entry name" value="AAA"/>
    <property type="match status" value="1"/>
</dbReference>
<evidence type="ECO:0000256" key="2">
    <source>
        <dbReference type="ARBA" id="ARBA00022741"/>
    </source>
</evidence>
<dbReference type="Pfam" id="PF07724">
    <property type="entry name" value="AAA_2"/>
    <property type="match status" value="1"/>
</dbReference>
<dbReference type="GO" id="GO:0006508">
    <property type="term" value="P:proteolysis"/>
    <property type="evidence" value="ECO:0007669"/>
    <property type="project" value="UniProtKB-KW"/>
</dbReference>
<dbReference type="EMBL" id="BSOP01000016">
    <property type="protein sequence ID" value="GLR50694.1"/>
    <property type="molecule type" value="Genomic_DNA"/>
</dbReference>
<evidence type="ECO:0000256" key="1">
    <source>
        <dbReference type="ARBA" id="ARBA00009771"/>
    </source>
</evidence>
<evidence type="ECO:0000256" key="5">
    <source>
        <dbReference type="HAMAP-Rule" id="MF_00249"/>
    </source>
</evidence>
<organism evidence="8 9">
    <name type="scientific">Shinella yambaruensis</name>
    <dbReference type="NCBI Taxonomy" id="415996"/>
    <lineage>
        <taxon>Bacteria</taxon>
        <taxon>Pseudomonadati</taxon>
        <taxon>Pseudomonadota</taxon>
        <taxon>Alphaproteobacteria</taxon>
        <taxon>Hyphomicrobiales</taxon>
        <taxon>Rhizobiaceae</taxon>
        <taxon>Shinella</taxon>
    </lineage>
</organism>
<dbReference type="InterPro" id="IPR050052">
    <property type="entry name" value="ATP-dep_Clp_protease_ClpX"/>
</dbReference>
<evidence type="ECO:0000313" key="9">
    <source>
        <dbReference type="Proteomes" id="UP001156702"/>
    </source>
</evidence>
<evidence type="ECO:0000313" key="8">
    <source>
        <dbReference type="EMBL" id="GLR50694.1"/>
    </source>
</evidence>
<keyword evidence="3 5" id="KW-0067">ATP-binding</keyword>
<keyword evidence="5" id="KW-0963">Cytoplasm</keyword>
<dbReference type="RefSeq" id="WP_244770806.1">
    <property type="nucleotide sequence ID" value="NZ_BSOP01000016.1"/>
</dbReference>
<keyword evidence="8" id="KW-0378">Hydrolase</keyword>
<dbReference type="SMART" id="SM01086">
    <property type="entry name" value="ClpB_D2-small"/>
    <property type="match status" value="1"/>
</dbReference>
<dbReference type="Gene3D" id="3.40.50.300">
    <property type="entry name" value="P-loop containing nucleotide triphosphate hydrolases"/>
    <property type="match status" value="2"/>
</dbReference>
<comment type="subcellular location">
    <subcellularLocation>
        <location evidence="5">Cytoplasm</location>
    </subcellularLocation>
</comment>
<dbReference type="SUPFAM" id="SSF52540">
    <property type="entry name" value="P-loop containing nucleoside triphosphate hydrolases"/>
    <property type="match status" value="1"/>
</dbReference>
<keyword evidence="4 5" id="KW-0143">Chaperone</keyword>
<feature type="domain" description="Clp ATPase C-terminal" evidence="7">
    <location>
        <begin position="328"/>
        <end position="422"/>
    </location>
</feature>
<comment type="caution">
    <text evidence="8">The sequence shown here is derived from an EMBL/GenBank/DDBJ whole genome shotgun (WGS) entry which is preliminary data.</text>
</comment>
<dbReference type="InterPro" id="IPR019489">
    <property type="entry name" value="Clp_ATPase_C"/>
</dbReference>
<dbReference type="SMART" id="SM00382">
    <property type="entry name" value="AAA"/>
    <property type="match status" value="1"/>
</dbReference>
<evidence type="ECO:0000259" key="7">
    <source>
        <dbReference type="SMART" id="SM01086"/>
    </source>
</evidence>
<proteinExistence type="inferred from homology"/>
<keyword evidence="8" id="KW-0645">Protease</keyword>
<gene>
    <name evidence="5 8" type="primary">hslU</name>
    <name evidence="8" type="ORF">GCM10007923_19020</name>
</gene>
<keyword evidence="2 5" id="KW-0547">Nucleotide-binding</keyword>
<feature type="binding site" evidence="5">
    <location>
        <begin position="60"/>
        <end position="65"/>
    </location>
    <ligand>
        <name>ATP</name>
        <dbReference type="ChEBI" id="CHEBI:30616"/>
    </ligand>
</feature>
<comment type="function">
    <text evidence="5">ATPase subunit of a proteasome-like degradation complex; this subunit has chaperone activity. The binding of ATP and its subsequent hydrolysis by HslU are essential for unfolding of protein substrates subsequently hydrolyzed by HslV. HslU recognizes the N-terminal part of its protein substrates and unfolds these before they are guided to HslV for hydrolysis.</text>
</comment>
<dbReference type="InterPro" id="IPR003959">
    <property type="entry name" value="ATPase_AAA_core"/>
</dbReference>
<dbReference type="PANTHER" id="PTHR48102:SF3">
    <property type="entry name" value="ATP-DEPENDENT PROTEASE ATPASE SUBUNIT HSLU"/>
    <property type="match status" value="1"/>
</dbReference>
<feature type="binding site" evidence="5">
    <location>
        <position position="249"/>
    </location>
    <ligand>
        <name>ATP</name>
        <dbReference type="ChEBI" id="CHEBI:30616"/>
    </ligand>
</feature>
<dbReference type="InterPro" id="IPR003593">
    <property type="entry name" value="AAA+_ATPase"/>
</dbReference>
<dbReference type="HAMAP" id="MF_00249">
    <property type="entry name" value="HslU"/>
    <property type="match status" value="1"/>
</dbReference>
<dbReference type="GO" id="GO:0008233">
    <property type="term" value="F:peptidase activity"/>
    <property type="evidence" value="ECO:0007669"/>
    <property type="project" value="UniProtKB-KW"/>
</dbReference>
<accession>A0ABQ5ZIT8</accession>
<feature type="binding site" evidence="5">
    <location>
        <position position="386"/>
    </location>
    <ligand>
        <name>ATP</name>
        <dbReference type="ChEBI" id="CHEBI:30616"/>
    </ligand>
</feature>
<feature type="domain" description="AAA+ ATPase" evidence="6">
    <location>
        <begin position="49"/>
        <end position="325"/>
    </location>
</feature>
<feature type="binding site" evidence="5">
    <location>
        <position position="18"/>
    </location>
    <ligand>
        <name>ATP</name>
        <dbReference type="ChEBI" id="CHEBI:30616"/>
    </ligand>
</feature>
<dbReference type="NCBIfam" id="NF003544">
    <property type="entry name" value="PRK05201.1"/>
    <property type="match status" value="1"/>
</dbReference>
<reference evidence="9" key="1">
    <citation type="journal article" date="2019" name="Int. J. Syst. Evol. Microbiol.">
        <title>The Global Catalogue of Microorganisms (GCM) 10K type strain sequencing project: providing services to taxonomists for standard genome sequencing and annotation.</title>
        <authorList>
            <consortium name="The Broad Institute Genomics Platform"/>
            <consortium name="The Broad Institute Genome Sequencing Center for Infectious Disease"/>
            <person name="Wu L."/>
            <person name="Ma J."/>
        </authorList>
    </citation>
    <scope>NUCLEOTIDE SEQUENCE [LARGE SCALE GENOMIC DNA]</scope>
    <source>
        <strain evidence="9">NBRC 102122</strain>
    </source>
</reference>
<keyword evidence="9" id="KW-1185">Reference proteome</keyword>
<dbReference type="Proteomes" id="UP001156702">
    <property type="component" value="Unassembled WGS sequence"/>
</dbReference>
<dbReference type="PANTHER" id="PTHR48102">
    <property type="entry name" value="ATP-DEPENDENT CLP PROTEASE ATP-BINDING SUBUNIT CLPX-LIKE, MITOCHONDRIAL-RELATED"/>
    <property type="match status" value="1"/>
</dbReference>
<dbReference type="InterPro" id="IPR027417">
    <property type="entry name" value="P-loop_NTPase"/>
</dbReference>
<dbReference type="InterPro" id="IPR004491">
    <property type="entry name" value="HslU"/>
</dbReference>
<evidence type="ECO:0000256" key="3">
    <source>
        <dbReference type="ARBA" id="ARBA00022840"/>
    </source>
</evidence>
<comment type="similarity">
    <text evidence="1 5">Belongs to the ClpX chaperone family. HslU subfamily.</text>
</comment>
<dbReference type="NCBIfam" id="TIGR00390">
    <property type="entry name" value="hslU"/>
    <property type="match status" value="1"/>
</dbReference>
<evidence type="ECO:0000256" key="4">
    <source>
        <dbReference type="ARBA" id="ARBA00023186"/>
    </source>
</evidence>
<feature type="binding site" evidence="5">
    <location>
        <position position="314"/>
    </location>
    <ligand>
        <name>ATP</name>
        <dbReference type="ChEBI" id="CHEBI:30616"/>
    </ligand>
</feature>
<name>A0ABQ5ZIT8_9HYPH</name>
<dbReference type="Gene3D" id="1.10.8.60">
    <property type="match status" value="1"/>
</dbReference>